<dbReference type="Gene3D" id="1.20.870.10">
    <property type="entry name" value="Son of sevenless (SoS) protein Chain: S domain 1"/>
    <property type="match status" value="1"/>
</dbReference>
<dbReference type="GO" id="GO:0005085">
    <property type="term" value="F:guanyl-nucleotide exchange factor activity"/>
    <property type="evidence" value="ECO:0007669"/>
    <property type="project" value="UniProtKB-KW"/>
</dbReference>
<feature type="region of interest" description="Disordered" evidence="2">
    <location>
        <begin position="136"/>
        <end position="165"/>
    </location>
</feature>
<dbReference type="AlphaFoldDB" id="A0AAW0JW71"/>
<evidence type="ECO:0000313" key="5">
    <source>
        <dbReference type="Proteomes" id="UP001488838"/>
    </source>
</evidence>
<reference evidence="4 5" key="1">
    <citation type="journal article" date="2023" name="bioRxiv">
        <title>Conserved and derived expression patterns and positive selection on dental genes reveal complex evolutionary context of ever-growing rodent molars.</title>
        <authorList>
            <person name="Calamari Z.T."/>
            <person name="Song A."/>
            <person name="Cohen E."/>
            <person name="Akter M."/>
            <person name="Roy R.D."/>
            <person name="Hallikas O."/>
            <person name="Christensen M.M."/>
            <person name="Li P."/>
            <person name="Marangoni P."/>
            <person name="Jernvall J."/>
            <person name="Klein O.D."/>
        </authorList>
    </citation>
    <scope>NUCLEOTIDE SEQUENCE [LARGE SCALE GENOMIC DNA]</scope>
    <source>
        <strain evidence="4">V071</strain>
    </source>
</reference>
<dbReference type="Proteomes" id="UP001488838">
    <property type="component" value="Unassembled WGS sequence"/>
</dbReference>
<evidence type="ECO:0000256" key="2">
    <source>
        <dbReference type="SAM" id="MobiDB-lite"/>
    </source>
</evidence>
<dbReference type="SUPFAM" id="SSF48366">
    <property type="entry name" value="Ras GEF"/>
    <property type="match status" value="1"/>
</dbReference>
<evidence type="ECO:0000259" key="3">
    <source>
        <dbReference type="PROSITE" id="PS50212"/>
    </source>
</evidence>
<name>A0AAW0JW71_MYOGA</name>
<dbReference type="PROSITE" id="PS50212">
    <property type="entry name" value="RASGEF_NTER"/>
    <property type="match status" value="1"/>
</dbReference>
<proteinExistence type="predicted"/>
<dbReference type="InterPro" id="IPR023578">
    <property type="entry name" value="Ras_GEF_dom_sf"/>
</dbReference>
<accession>A0AAW0JW71</accession>
<sequence>MAAMYPGPELSCRDSISAGVVQLSVPEDRAVSSVLEEAGHHLVQLSNTTFSSAFSDNGLDSDDEEPIESVFNNGSWVEVEVNIHCSWGQGEGEITAPASGSKASSRCCTHGVEGPSARGSLRFVEAQTTRPRKVEATVEGVEVEKGSAPEDPKESSRGDPKEFTPKDLKEFCSKPLDEVMDNLVTSLQNGDHNSLIVFLCTYPAFTTIQQMLHVLFRRAYQFPKRITLVLGEAPWRQTILETGRQKPLL</sequence>
<evidence type="ECO:0000256" key="1">
    <source>
        <dbReference type="PROSITE-ProRule" id="PRU00135"/>
    </source>
</evidence>
<organism evidence="4 5">
    <name type="scientific">Myodes glareolus</name>
    <name type="common">Bank vole</name>
    <name type="synonym">Clethrionomys glareolus</name>
    <dbReference type="NCBI Taxonomy" id="447135"/>
    <lineage>
        <taxon>Eukaryota</taxon>
        <taxon>Metazoa</taxon>
        <taxon>Chordata</taxon>
        <taxon>Craniata</taxon>
        <taxon>Vertebrata</taxon>
        <taxon>Euteleostomi</taxon>
        <taxon>Mammalia</taxon>
        <taxon>Eutheria</taxon>
        <taxon>Euarchontoglires</taxon>
        <taxon>Glires</taxon>
        <taxon>Rodentia</taxon>
        <taxon>Myomorpha</taxon>
        <taxon>Muroidea</taxon>
        <taxon>Cricetidae</taxon>
        <taxon>Arvicolinae</taxon>
        <taxon>Myodes</taxon>
    </lineage>
</organism>
<feature type="domain" description="N-terminal Ras-GEF" evidence="3">
    <location>
        <begin position="167"/>
        <end position="249"/>
    </location>
</feature>
<gene>
    <name evidence="4" type="ORF">U0070_018854</name>
</gene>
<keyword evidence="5" id="KW-1185">Reference proteome</keyword>
<evidence type="ECO:0000313" key="4">
    <source>
        <dbReference type="EMBL" id="KAK7830346.1"/>
    </source>
</evidence>
<dbReference type="EMBL" id="JBBHLL010000018">
    <property type="protein sequence ID" value="KAK7830346.1"/>
    <property type="molecule type" value="Genomic_DNA"/>
</dbReference>
<keyword evidence="1" id="KW-0344">Guanine-nucleotide releasing factor</keyword>
<protein>
    <recommendedName>
        <fullName evidence="3">N-terminal Ras-GEF domain-containing protein</fullName>
    </recommendedName>
</protein>
<comment type="caution">
    <text evidence="4">The sequence shown here is derived from an EMBL/GenBank/DDBJ whole genome shotgun (WGS) entry which is preliminary data.</text>
</comment>
<dbReference type="InterPro" id="IPR000651">
    <property type="entry name" value="Ras-like_Gua-exchang_fac_N"/>
</dbReference>